<evidence type="ECO:0000313" key="3">
    <source>
        <dbReference type="EMBL" id="GAA3062252.1"/>
    </source>
</evidence>
<keyword evidence="1" id="KW-0732">Signal</keyword>
<dbReference type="InterPro" id="IPR006311">
    <property type="entry name" value="TAT_signal"/>
</dbReference>
<proteinExistence type="predicted"/>
<feature type="domain" description="SGNH hydrolase-type esterase" evidence="2">
    <location>
        <begin position="49"/>
        <end position="286"/>
    </location>
</feature>
<dbReference type="GO" id="GO:0016787">
    <property type="term" value="F:hydrolase activity"/>
    <property type="evidence" value="ECO:0007669"/>
    <property type="project" value="UniProtKB-KW"/>
</dbReference>
<evidence type="ECO:0000259" key="2">
    <source>
        <dbReference type="Pfam" id="PF13472"/>
    </source>
</evidence>
<feature type="chain" id="PRO_5045824683" evidence="1">
    <location>
        <begin position="29"/>
        <end position="303"/>
    </location>
</feature>
<keyword evidence="4" id="KW-1185">Reference proteome</keyword>
<sequence length="303" mass="31641">MAKKARSLGARRALAFSAAVMSGVAALAGPGAGPATASASGAQHPEYVALGDSYASAPVIPDEVDANCKRSDHNYPSLVAAYARAGLRDVTRSGATTAEMTAPQGTAPAQFAALGRRTDLVTVSIGGNDVGFTTVLGTCARLTASDPTGAPCRAFFTDGGHDRLTETVERTAPKIAGVIRGVRQRSPHARILVVGYPDLFPENGVGCTSDSVPFAAGDFPYLRDKEKELNRMLAGEAYRHGAGYVDTYAPTIGHDLCRPTGQRWIETLSPATPAAPLHPNAEGEQAMAAAVEHALVCHRPRHR</sequence>
<dbReference type="CDD" id="cd01823">
    <property type="entry name" value="SEST_like"/>
    <property type="match status" value="1"/>
</dbReference>
<dbReference type="Gene3D" id="3.40.50.1110">
    <property type="entry name" value="SGNH hydrolase"/>
    <property type="match status" value="1"/>
</dbReference>
<dbReference type="PANTHER" id="PTHR37981:SF1">
    <property type="entry name" value="SGNH HYDROLASE-TYPE ESTERASE DOMAIN-CONTAINING PROTEIN"/>
    <property type="match status" value="1"/>
</dbReference>
<dbReference type="EMBL" id="BAAAUF010000050">
    <property type="protein sequence ID" value="GAA3062252.1"/>
    <property type="molecule type" value="Genomic_DNA"/>
</dbReference>
<dbReference type="SUPFAM" id="SSF52266">
    <property type="entry name" value="SGNH hydrolase"/>
    <property type="match status" value="1"/>
</dbReference>
<comment type="caution">
    <text evidence="3">The sequence shown here is derived from an EMBL/GenBank/DDBJ whole genome shotgun (WGS) entry which is preliminary data.</text>
</comment>
<dbReference type="PANTHER" id="PTHR37981">
    <property type="entry name" value="LIPASE 2"/>
    <property type="match status" value="1"/>
</dbReference>
<feature type="signal peptide" evidence="1">
    <location>
        <begin position="1"/>
        <end position="28"/>
    </location>
</feature>
<keyword evidence="3" id="KW-0378">Hydrolase</keyword>
<evidence type="ECO:0000256" key="1">
    <source>
        <dbReference type="SAM" id="SignalP"/>
    </source>
</evidence>
<dbReference type="Proteomes" id="UP001501532">
    <property type="component" value="Unassembled WGS sequence"/>
</dbReference>
<accession>A0ABP6LWU9</accession>
<dbReference type="PROSITE" id="PS51318">
    <property type="entry name" value="TAT"/>
    <property type="match status" value="1"/>
</dbReference>
<dbReference type="InterPro" id="IPR037460">
    <property type="entry name" value="SEST-like"/>
</dbReference>
<evidence type="ECO:0000313" key="4">
    <source>
        <dbReference type="Proteomes" id="UP001501532"/>
    </source>
</evidence>
<dbReference type="InterPro" id="IPR013830">
    <property type="entry name" value="SGNH_hydro"/>
</dbReference>
<dbReference type="InterPro" id="IPR036514">
    <property type="entry name" value="SGNH_hydro_sf"/>
</dbReference>
<gene>
    <name evidence="3" type="ORF">GCM10010448_51990</name>
</gene>
<reference evidence="4" key="1">
    <citation type="journal article" date="2019" name="Int. J. Syst. Evol. Microbiol.">
        <title>The Global Catalogue of Microorganisms (GCM) 10K type strain sequencing project: providing services to taxonomists for standard genome sequencing and annotation.</title>
        <authorList>
            <consortium name="The Broad Institute Genomics Platform"/>
            <consortium name="The Broad Institute Genome Sequencing Center for Infectious Disease"/>
            <person name="Wu L."/>
            <person name="Ma J."/>
        </authorList>
    </citation>
    <scope>NUCLEOTIDE SEQUENCE [LARGE SCALE GENOMIC DNA]</scope>
    <source>
        <strain evidence="4">JCM 9091</strain>
    </source>
</reference>
<name>A0ABP6LWU9_9ACTN</name>
<dbReference type="Pfam" id="PF13472">
    <property type="entry name" value="Lipase_GDSL_2"/>
    <property type="match status" value="1"/>
</dbReference>
<protein>
    <submittedName>
        <fullName evidence="3">SGNH/GDSL hydrolase family protein</fullName>
    </submittedName>
</protein>
<organism evidence="3 4">
    <name type="scientific">Streptomyces glomeratus</name>
    <dbReference type="NCBI Taxonomy" id="284452"/>
    <lineage>
        <taxon>Bacteria</taxon>
        <taxon>Bacillati</taxon>
        <taxon>Actinomycetota</taxon>
        <taxon>Actinomycetes</taxon>
        <taxon>Kitasatosporales</taxon>
        <taxon>Streptomycetaceae</taxon>
        <taxon>Streptomyces</taxon>
    </lineage>
</organism>